<proteinExistence type="predicted"/>
<dbReference type="InterPro" id="IPR019748">
    <property type="entry name" value="FERM_central"/>
</dbReference>
<feature type="domain" description="FERM C-terminal PH-like" evidence="4">
    <location>
        <begin position="148"/>
        <end position="192"/>
    </location>
</feature>
<dbReference type="EMBL" id="JTDY01001063">
    <property type="protein sequence ID" value="KOB74988.1"/>
    <property type="molecule type" value="Genomic_DNA"/>
</dbReference>
<dbReference type="InterPro" id="IPR018979">
    <property type="entry name" value="FERM_N"/>
</dbReference>
<dbReference type="SUPFAM" id="SSF54236">
    <property type="entry name" value="Ubiquitin-like"/>
    <property type="match status" value="1"/>
</dbReference>
<dbReference type="PANTHER" id="PTHR23280">
    <property type="entry name" value="4.1 G PROTEIN"/>
    <property type="match status" value="1"/>
</dbReference>
<dbReference type="InterPro" id="IPR029071">
    <property type="entry name" value="Ubiquitin-like_domsf"/>
</dbReference>
<dbReference type="GO" id="GO:0031032">
    <property type="term" value="P:actomyosin structure organization"/>
    <property type="evidence" value="ECO:0007669"/>
    <property type="project" value="TreeGrafter"/>
</dbReference>
<dbReference type="STRING" id="104452.A0A0L7LHE6"/>
<dbReference type="SUPFAM" id="SSF50729">
    <property type="entry name" value="PH domain-like"/>
    <property type="match status" value="2"/>
</dbReference>
<protein>
    <submittedName>
        <fullName evidence="5">Putative coracle</fullName>
    </submittedName>
</protein>
<name>A0A0L7LHE6_OPEBR</name>
<gene>
    <name evidence="5" type="ORF">OBRU01_06413</name>
</gene>
<dbReference type="InterPro" id="IPR014352">
    <property type="entry name" value="FERM/acyl-CoA-bd_prot_sf"/>
</dbReference>
<dbReference type="InterPro" id="IPR018980">
    <property type="entry name" value="FERM_PH-like_C"/>
</dbReference>
<dbReference type="GO" id="GO:0005886">
    <property type="term" value="C:plasma membrane"/>
    <property type="evidence" value="ECO:0007669"/>
    <property type="project" value="TreeGrafter"/>
</dbReference>
<keyword evidence="6" id="KW-1185">Reference proteome</keyword>
<organism evidence="5 6">
    <name type="scientific">Operophtera brumata</name>
    <name type="common">Winter moth</name>
    <name type="synonym">Phalaena brumata</name>
    <dbReference type="NCBI Taxonomy" id="104452"/>
    <lineage>
        <taxon>Eukaryota</taxon>
        <taxon>Metazoa</taxon>
        <taxon>Ecdysozoa</taxon>
        <taxon>Arthropoda</taxon>
        <taxon>Hexapoda</taxon>
        <taxon>Insecta</taxon>
        <taxon>Pterygota</taxon>
        <taxon>Neoptera</taxon>
        <taxon>Endopterygota</taxon>
        <taxon>Lepidoptera</taxon>
        <taxon>Glossata</taxon>
        <taxon>Ditrysia</taxon>
        <taxon>Geometroidea</taxon>
        <taxon>Geometridae</taxon>
        <taxon>Larentiinae</taxon>
        <taxon>Operophtera</taxon>
    </lineage>
</organism>
<evidence type="ECO:0000259" key="3">
    <source>
        <dbReference type="Pfam" id="PF09379"/>
    </source>
</evidence>
<dbReference type="GO" id="GO:0048699">
    <property type="term" value="P:generation of neurons"/>
    <property type="evidence" value="ECO:0007669"/>
    <property type="project" value="UniProtKB-ARBA"/>
</dbReference>
<keyword evidence="2" id="KW-0965">Cell junction</keyword>
<sequence>MKRKSRGDDLLDKVCETLDVMECDYFGLLHAQRGDPRVWVDLNKRLSKTFRSRLTCSGITYALLASYILQAELGDFCERHVSPSLLSKHRAAPLSALTPDLEAKIEELGQTPAEAELNYLENAKRLALYGAELHGAQDCDHVHIVLARSFTLKLRASEFDEFETHLSFNLPSTTACKKLWRCTVEHHMFFSQLILNAYSTEFNRYSTEIQPIFNKRSFTHKLRASEFDEFETHLSFNLPSTTTCKKLWRCTVEHH</sequence>
<dbReference type="Gene3D" id="2.30.29.30">
    <property type="entry name" value="Pleckstrin-homology domain (PH domain)/Phosphotyrosine-binding domain (PTB)"/>
    <property type="match status" value="2"/>
</dbReference>
<feature type="domain" description="FERM N-terminal" evidence="3">
    <location>
        <begin position="3"/>
        <end position="51"/>
    </location>
</feature>
<comment type="subcellular location">
    <subcellularLocation>
        <location evidence="1">Cell junction</location>
    </subcellularLocation>
</comment>
<feature type="domain" description="FERM C-terminal PH-like" evidence="4">
    <location>
        <begin position="213"/>
        <end position="255"/>
    </location>
</feature>
<dbReference type="InterPro" id="IPR035963">
    <property type="entry name" value="FERM_2"/>
</dbReference>
<accession>A0A0L7LHE6</accession>
<reference evidence="5 6" key="1">
    <citation type="journal article" date="2015" name="Genome Biol. Evol.">
        <title>The genome of winter moth (Operophtera brumata) provides a genomic perspective on sexual dimorphism and phenology.</title>
        <authorList>
            <person name="Derks M.F."/>
            <person name="Smit S."/>
            <person name="Salis L."/>
            <person name="Schijlen E."/>
            <person name="Bossers A."/>
            <person name="Mateman C."/>
            <person name="Pijl A.S."/>
            <person name="de Ridder D."/>
            <person name="Groenen M.A."/>
            <person name="Visser M.E."/>
            <person name="Megens H.J."/>
        </authorList>
    </citation>
    <scope>NUCLEOTIDE SEQUENCE [LARGE SCALE GENOMIC DNA]</scope>
    <source>
        <strain evidence="5">WM2013NL</strain>
        <tissue evidence="5">Head and thorax</tissue>
    </source>
</reference>
<dbReference type="Proteomes" id="UP000037510">
    <property type="component" value="Unassembled WGS sequence"/>
</dbReference>
<evidence type="ECO:0000259" key="4">
    <source>
        <dbReference type="Pfam" id="PF09380"/>
    </source>
</evidence>
<dbReference type="Pfam" id="PF09379">
    <property type="entry name" value="FERM_N"/>
    <property type="match status" value="1"/>
</dbReference>
<dbReference type="GO" id="GO:0005856">
    <property type="term" value="C:cytoskeleton"/>
    <property type="evidence" value="ECO:0007669"/>
    <property type="project" value="TreeGrafter"/>
</dbReference>
<dbReference type="InterPro" id="IPR011993">
    <property type="entry name" value="PH-like_dom_sf"/>
</dbReference>
<evidence type="ECO:0000256" key="1">
    <source>
        <dbReference type="ARBA" id="ARBA00004282"/>
    </source>
</evidence>
<feature type="non-terminal residue" evidence="5">
    <location>
        <position position="255"/>
    </location>
</feature>
<dbReference type="SUPFAM" id="SSF47031">
    <property type="entry name" value="Second domain of FERM"/>
    <property type="match status" value="1"/>
</dbReference>
<dbReference type="GO" id="GO:0070161">
    <property type="term" value="C:anchoring junction"/>
    <property type="evidence" value="ECO:0007669"/>
    <property type="project" value="UniProtKB-SubCell"/>
</dbReference>
<evidence type="ECO:0000313" key="5">
    <source>
        <dbReference type="EMBL" id="KOB74988.1"/>
    </source>
</evidence>
<dbReference type="CDD" id="cd14473">
    <property type="entry name" value="FERM_B-lobe"/>
    <property type="match status" value="1"/>
</dbReference>
<dbReference type="Pfam" id="PF09380">
    <property type="entry name" value="FERM_C"/>
    <property type="match status" value="2"/>
</dbReference>
<evidence type="ECO:0000313" key="6">
    <source>
        <dbReference type="Proteomes" id="UP000037510"/>
    </source>
</evidence>
<dbReference type="PANTHER" id="PTHR23280:SF21">
    <property type="entry name" value="PROTEIN 4.1 HOMOLOG"/>
    <property type="match status" value="1"/>
</dbReference>
<dbReference type="AlphaFoldDB" id="A0A0L7LHE6"/>
<comment type="caution">
    <text evidence="5">The sequence shown here is derived from an EMBL/GenBank/DDBJ whole genome shotgun (WGS) entry which is preliminary data.</text>
</comment>
<evidence type="ECO:0000256" key="2">
    <source>
        <dbReference type="ARBA" id="ARBA00022949"/>
    </source>
</evidence>
<dbReference type="Gene3D" id="1.20.80.10">
    <property type="match status" value="1"/>
</dbReference>